<dbReference type="InterPro" id="IPR018039">
    <property type="entry name" value="IF_conserved"/>
</dbReference>
<protein>
    <recommendedName>
        <fullName evidence="10">Intermediate filament protein</fullName>
    </recommendedName>
</protein>
<dbReference type="PROSITE" id="PS51842">
    <property type="entry name" value="IF_ROD_2"/>
    <property type="match status" value="1"/>
</dbReference>
<dbReference type="PROSITE" id="PS00226">
    <property type="entry name" value="IF_ROD_1"/>
    <property type="match status" value="1"/>
</dbReference>
<dbReference type="FunFam" id="1.20.5.1160:FF:000016">
    <property type="entry name" value="Intermediate filament protein A"/>
    <property type="match status" value="1"/>
</dbReference>
<feature type="compositionally biased region" description="Polar residues" evidence="5">
    <location>
        <begin position="15"/>
        <end position="30"/>
    </location>
</feature>
<feature type="compositionally biased region" description="Low complexity" evidence="5">
    <location>
        <begin position="157"/>
        <end position="168"/>
    </location>
</feature>
<evidence type="ECO:0000313" key="9">
    <source>
        <dbReference type="Proteomes" id="UP001620626"/>
    </source>
</evidence>
<evidence type="ECO:0000256" key="2">
    <source>
        <dbReference type="ARBA" id="ARBA00023054"/>
    </source>
</evidence>
<dbReference type="Pfam" id="PF00038">
    <property type="entry name" value="Filament"/>
    <property type="match status" value="1"/>
</dbReference>
<dbReference type="InterPro" id="IPR039008">
    <property type="entry name" value="IF_rod_dom"/>
</dbReference>
<keyword evidence="1 3" id="KW-0403">Intermediate filament</keyword>
<dbReference type="Gene3D" id="1.20.5.170">
    <property type="match status" value="1"/>
</dbReference>
<evidence type="ECO:0000256" key="4">
    <source>
        <dbReference type="SAM" id="Coils"/>
    </source>
</evidence>
<feature type="compositionally biased region" description="Low complexity" evidence="5">
    <location>
        <begin position="1"/>
        <end position="14"/>
    </location>
</feature>
<dbReference type="EMBL" id="JBICBT010001409">
    <property type="protein sequence ID" value="KAL3067963.1"/>
    <property type="molecule type" value="Genomic_DNA"/>
</dbReference>
<feature type="compositionally biased region" description="Basic residues" evidence="5">
    <location>
        <begin position="126"/>
        <end position="138"/>
    </location>
</feature>
<dbReference type="Proteomes" id="UP001620626">
    <property type="component" value="Unassembled WGS sequence"/>
</dbReference>
<feature type="region of interest" description="Disordered" evidence="5">
    <location>
        <begin position="113"/>
        <end position="178"/>
    </location>
</feature>
<dbReference type="PANTHER" id="PTHR45721">
    <property type="entry name" value="LAMIN DM0-RELATED"/>
    <property type="match status" value="1"/>
</dbReference>
<dbReference type="Pfam" id="PF00932">
    <property type="entry name" value="LTD"/>
    <property type="match status" value="1"/>
</dbReference>
<feature type="domain" description="LTD" evidence="6">
    <location>
        <begin position="602"/>
        <end position="720"/>
    </location>
</feature>
<keyword evidence="2 4" id="KW-0175">Coiled coil</keyword>
<proteinExistence type="inferred from homology"/>
<dbReference type="Gene3D" id="1.20.5.1160">
    <property type="entry name" value="Vasodilator-stimulated phosphoprotein"/>
    <property type="match status" value="2"/>
</dbReference>
<evidence type="ECO:0000256" key="5">
    <source>
        <dbReference type="SAM" id="MobiDB-lite"/>
    </source>
</evidence>
<accession>A0ABD2HQJ6</accession>
<evidence type="ECO:0000259" key="7">
    <source>
        <dbReference type="PROSITE" id="PS51842"/>
    </source>
</evidence>
<dbReference type="FunFam" id="2.60.40.1260:FF:000003">
    <property type="entry name" value="Intermediate filament protein A"/>
    <property type="match status" value="1"/>
</dbReference>
<feature type="compositionally biased region" description="Basic and acidic residues" evidence="5">
    <location>
        <begin position="113"/>
        <end position="125"/>
    </location>
</feature>
<name>A0ABD2HQJ6_9BILA</name>
<feature type="coiled-coil region" evidence="4">
    <location>
        <begin position="221"/>
        <end position="347"/>
    </location>
</feature>
<dbReference type="PROSITE" id="PS51841">
    <property type="entry name" value="LTD"/>
    <property type="match status" value="1"/>
</dbReference>
<dbReference type="Gene3D" id="1.20.5.500">
    <property type="entry name" value="Single helix bin"/>
    <property type="match status" value="1"/>
</dbReference>
<dbReference type="FunFam" id="1.20.5.170:FF:000058">
    <property type="entry name" value="Intermediate filament protein B"/>
    <property type="match status" value="1"/>
</dbReference>
<feature type="coiled-coil region" evidence="4">
    <location>
        <begin position="474"/>
        <end position="554"/>
    </location>
</feature>
<dbReference type="GO" id="GO:0005882">
    <property type="term" value="C:intermediate filament"/>
    <property type="evidence" value="ECO:0007669"/>
    <property type="project" value="UniProtKB-KW"/>
</dbReference>
<dbReference type="Gene3D" id="2.60.40.1260">
    <property type="entry name" value="Lamin Tail domain"/>
    <property type="match status" value="1"/>
</dbReference>
<gene>
    <name evidence="8" type="ORF">niasHT_037953</name>
</gene>
<reference evidence="8 9" key="1">
    <citation type="submission" date="2024-10" db="EMBL/GenBank/DDBJ databases">
        <authorList>
            <person name="Kim D."/>
        </authorList>
    </citation>
    <scope>NUCLEOTIDE SEQUENCE [LARGE SCALE GENOMIC DNA]</scope>
    <source>
        <strain evidence="8">BH-2024</strain>
    </source>
</reference>
<sequence length="725" mass="82665">MSSEYETTTEYRSTIQPRSAHTQSRQSSAAFPSGGGTGGGGAKRRRRFVHPFIHSFIHSFIRPFVTAVFADGAGKPPKIALGRQLMNELVGFHSLFDPRLFCAVFASLVLHDSEKENEKPSEKAANKKRQKSKKRLRKSNNNSNKIEAPMVEIKRASSNSSLVSNNTSHPPAVDGGTATGGRILKMVTEMGSTSVGGISPSLSANAAKSFLEATDKEKKEMQGLNDRLGNYIDRVKNLEEENRKLVHDLDDLRGKWGKDTSEVKMTFSSTLSSARKDIDNSAREKAKLDVKVSRLRDDLNEYRNRFEDIQRRRESDREHIQHFQNQIADSQSELEMLRARWKQLTDEEKRLLGDNARLWDDLTKARNDLDEETLGRIDFQNQVQTLMEELEFLRRVHEQEVKELQALLAQAPADTREFFKNELALAIRDIKDEYDYIAKQGRQDMESWYKLKVSEVQGNANRTQMESNYQREEVKRMRDNIGDLRGKLQDLEGRNSHLEKEVQNLNYQLNDDQRQYEQALNERDATLRRMKDECQSLVAELQALLDTKQMLDAEIAIYRKMLEGEESRVGLRQMVEQVVKTHSLQQQEETDSTRNVRGEVQTKTTFQRSAKGNITIAECEPSGKFVTLENTHRSKDEDISGCRLRRRLDGKREISYSIPPNMVLRAGRSVKIWASGQGGVHSPPDSLVLEQENSWGAGANVVTAFFNKEGEERATHTQKTIQTGQ</sequence>
<dbReference type="SUPFAM" id="SSF64593">
    <property type="entry name" value="Intermediate filament protein, coiled coil region"/>
    <property type="match status" value="2"/>
</dbReference>
<evidence type="ECO:0008006" key="10">
    <source>
        <dbReference type="Google" id="ProtNLM"/>
    </source>
</evidence>
<feature type="region of interest" description="Disordered" evidence="5">
    <location>
        <begin position="1"/>
        <end position="44"/>
    </location>
</feature>
<evidence type="ECO:0000259" key="6">
    <source>
        <dbReference type="PROSITE" id="PS51841"/>
    </source>
</evidence>
<dbReference type="InterPro" id="IPR001322">
    <property type="entry name" value="Lamin_tail_dom"/>
</dbReference>
<evidence type="ECO:0000256" key="3">
    <source>
        <dbReference type="RuleBase" id="RU000685"/>
    </source>
</evidence>
<organism evidence="8 9">
    <name type="scientific">Heterodera trifolii</name>
    <dbReference type="NCBI Taxonomy" id="157864"/>
    <lineage>
        <taxon>Eukaryota</taxon>
        <taxon>Metazoa</taxon>
        <taxon>Ecdysozoa</taxon>
        <taxon>Nematoda</taxon>
        <taxon>Chromadorea</taxon>
        <taxon>Rhabditida</taxon>
        <taxon>Tylenchina</taxon>
        <taxon>Tylenchomorpha</taxon>
        <taxon>Tylenchoidea</taxon>
        <taxon>Heteroderidae</taxon>
        <taxon>Heteroderinae</taxon>
        <taxon>Heterodera</taxon>
    </lineage>
</organism>
<evidence type="ECO:0000256" key="1">
    <source>
        <dbReference type="ARBA" id="ARBA00022754"/>
    </source>
</evidence>
<dbReference type="SMART" id="SM01391">
    <property type="entry name" value="Filament"/>
    <property type="match status" value="1"/>
</dbReference>
<comment type="caution">
    <text evidence="8">The sequence shown here is derived from an EMBL/GenBank/DDBJ whole genome shotgun (WGS) entry which is preliminary data.</text>
</comment>
<evidence type="ECO:0000313" key="8">
    <source>
        <dbReference type="EMBL" id="KAL3067963.1"/>
    </source>
</evidence>
<comment type="similarity">
    <text evidence="3">Belongs to the intermediate filament family.</text>
</comment>
<keyword evidence="9" id="KW-1185">Reference proteome</keyword>
<dbReference type="InterPro" id="IPR036415">
    <property type="entry name" value="Lamin_tail_dom_sf"/>
</dbReference>
<feature type="domain" description="IF rod" evidence="7">
    <location>
        <begin position="217"/>
        <end position="569"/>
    </location>
</feature>
<feature type="coiled-coil region" evidence="4">
    <location>
        <begin position="376"/>
        <end position="410"/>
    </location>
</feature>
<dbReference type="AlphaFoldDB" id="A0ABD2HQJ6"/>
<dbReference type="PANTHER" id="PTHR45721:SF6">
    <property type="entry name" value="INTERMEDIATE FILAMENT PROTEIN IFB-1"/>
    <property type="match status" value="1"/>
</dbReference>
<dbReference type="SUPFAM" id="SSF74853">
    <property type="entry name" value="Lamin A/C globular tail domain"/>
    <property type="match status" value="1"/>
</dbReference>